<reference evidence="1 2" key="1">
    <citation type="submission" date="2014-06" db="EMBL/GenBank/DDBJ databases">
        <title>Genome characterization of distinct group I Clostridium botulinum lineages.</title>
        <authorList>
            <person name="Giordani F."/>
            <person name="Anselmo A."/>
            <person name="Fillo S."/>
            <person name="Palozzi A.M."/>
            <person name="Fortunato A."/>
            <person name="Gentile B."/>
            <person name="Ciammaruconi A."/>
            <person name="Anniballi F."/>
            <person name="De Medici D."/>
            <person name="Lista F."/>
        </authorList>
    </citation>
    <scope>NUCLEOTIDE SEQUENCE [LARGE SCALE GENOMIC DNA]</scope>
    <source>
        <strain evidence="1 2">B2 450</strain>
    </source>
</reference>
<sequence>MAISSYQFRNQPYWLGFVFAGQAFTISCKKIIFPGKSLNIQISTGKNTITHITNQRIISQREELGIKLIKSPTFIPGNKEIPVINLDDRSKIKADTSFYYNASNIQNGVILEENFIPKFSFSQGGTPIESTLFERILQYDTNYILKITNEGFYPNKVMLNMAFYESGN</sequence>
<dbReference type="OrthoDB" id="1903115at2"/>
<evidence type="ECO:0000313" key="2">
    <source>
        <dbReference type="Proteomes" id="UP000032250"/>
    </source>
</evidence>
<evidence type="ECO:0000313" key="1">
    <source>
        <dbReference type="EMBL" id="KIS23051.1"/>
    </source>
</evidence>
<accession>A0A0D1BW88</accession>
<protein>
    <submittedName>
        <fullName evidence="1">Uncharacterized protein</fullName>
    </submittedName>
</protein>
<comment type="caution">
    <text evidence="1">The sequence shown here is derived from an EMBL/GenBank/DDBJ whole genome shotgun (WGS) entry which is preliminary data.</text>
</comment>
<dbReference type="EMBL" id="JXSU01000007">
    <property type="protein sequence ID" value="KIS23051.1"/>
    <property type="molecule type" value="Genomic_DNA"/>
</dbReference>
<dbReference type="HOGENOM" id="CLU_1583636_0_0_9"/>
<gene>
    <name evidence="1" type="ORF">N495_05445</name>
</gene>
<organism evidence="1 2">
    <name type="scientific">Clostridium botulinum B2 450</name>
    <dbReference type="NCBI Taxonomy" id="1379739"/>
    <lineage>
        <taxon>Bacteria</taxon>
        <taxon>Bacillati</taxon>
        <taxon>Bacillota</taxon>
        <taxon>Clostridia</taxon>
        <taxon>Eubacteriales</taxon>
        <taxon>Clostridiaceae</taxon>
        <taxon>Clostridium</taxon>
    </lineage>
</organism>
<dbReference type="RefSeq" id="WP_003489458.1">
    <property type="nucleotide sequence ID" value="NZ_JXSU01000007.1"/>
</dbReference>
<dbReference type="AlphaFoldDB" id="A0A0D1BW88"/>
<dbReference type="PATRIC" id="fig|1379739.3.peg.1416"/>
<proteinExistence type="predicted"/>
<dbReference type="Proteomes" id="UP000032250">
    <property type="component" value="Unassembled WGS sequence"/>
</dbReference>
<name>A0A0D1BW88_CLOBO</name>